<dbReference type="eggNOG" id="ENOG502RYDN">
    <property type="taxonomic scope" value="Eukaryota"/>
</dbReference>
<evidence type="ECO:0000313" key="3">
    <source>
        <dbReference type="Proteomes" id="UP000012174"/>
    </source>
</evidence>
<dbReference type="Proteomes" id="UP000012174">
    <property type="component" value="Unassembled WGS sequence"/>
</dbReference>
<evidence type="ECO:0000313" key="2">
    <source>
        <dbReference type="EMBL" id="EMR63068.1"/>
    </source>
</evidence>
<gene>
    <name evidence="2" type="ORF">UCREL1_9990</name>
</gene>
<keyword evidence="3" id="KW-1185">Reference proteome</keyword>
<dbReference type="STRING" id="1287681.M7SFR0"/>
<dbReference type="KEGG" id="ela:UCREL1_9990"/>
<dbReference type="OrthoDB" id="408152at2759"/>
<feature type="transmembrane region" description="Helical" evidence="1">
    <location>
        <begin position="253"/>
        <end position="272"/>
    </location>
</feature>
<evidence type="ECO:0008006" key="4">
    <source>
        <dbReference type="Google" id="ProtNLM"/>
    </source>
</evidence>
<dbReference type="PANTHER" id="PTHR36978">
    <property type="entry name" value="P-LOOP CONTAINING NUCLEOTIDE TRIPHOSPHATE HYDROLASE"/>
    <property type="match status" value="1"/>
</dbReference>
<dbReference type="Pfam" id="PF17784">
    <property type="entry name" value="Sulfotransfer_4"/>
    <property type="match status" value="1"/>
</dbReference>
<dbReference type="InterPro" id="IPR027417">
    <property type="entry name" value="P-loop_NTPase"/>
</dbReference>
<dbReference type="HOGENOM" id="CLU_061199_0_1_1"/>
<protein>
    <recommendedName>
        <fullName evidence="4">Efflux pump antibiotic resistance protein</fullName>
    </recommendedName>
</protein>
<sequence>MSFNEYSEKPAGPPTVINAGCWRTGTASMAAAYRALGLRSHHTLTDMGDLQQWAVLEEAAEAKWPSISTTSPPRPPFTRADWDRVFGTYDAVTDGGADHVEELAAAYPDAKVVVVERPGGFERWWPSFEAELVNRLLTPGPVVANAIIAPLTGFRGGSCCQKTILGAFGARDVGEVRAKAREYYEGYYEHVRRVIPAHRRLDYRLGSGWAPLCEFLEKDVPQVDFPRVNESEEHSKNADAFTRELALRAWRTVQPYFVSAGVLAVVAIAVYIRRI</sequence>
<keyword evidence="1" id="KW-1133">Transmembrane helix</keyword>
<dbReference type="AlphaFoldDB" id="M7SFR0"/>
<dbReference type="EMBL" id="KB707287">
    <property type="protein sequence ID" value="EMR63068.1"/>
    <property type="molecule type" value="Genomic_DNA"/>
</dbReference>
<dbReference type="PANTHER" id="PTHR36978:SF4">
    <property type="entry name" value="P-LOOP CONTAINING NUCLEOSIDE TRIPHOSPHATE HYDROLASE PROTEIN"/>
    <property type="match status" value="1"/>
</dbReference>
<dbReference type="SUPFAM" id="SSF52540">
    <property type="entry name" value="P-loop containing nucleoside triphosphate hydrolases"/>
    <property type="match status" value="1"/>
</dbReference>
<dbReference type="OMA" id="LARTIWK"/>
<evidence type="ECO:0000256" key="1">
    <source>
        <dbReference type="SAM" id="Phobius"/>
    </source>
</evidence>
<organism evidence="2 3">
    <name type="scientific">Eutypa lata (strain UCR-EL1)</name>
    <name type="common">Grapevine dieback disease fungus</name>
    <name type="synonym">Eutypa armeniacae</name>
    <dbReference type="NCBI Taxonomy" id="1287681"/>
    <lineage>
        <taxon>Eukaryota</taxon>
        <taxon>Fungi</taxon>
        <taxon>Dikarya</taxon>
        <taxon>Ascomycota</taxon>
        <taxon>Pezizomycotina</taxon>
        <taxon>Sordariomycetes</taxon>
        <taxon>Xylariomycetidae</taxon>
        <taxon>Xylariales</taxon>
        <taxon>Diatrypaceae</taxon>
        <taxon>Eutypa</taxon>
    </lineage>
</organism>
<dbReference type="InterPro" id="IPR040632">
    <property type="entry name" value="Sulfotransfer_4"/>
</dbReference>
<reference evidence="3" key="1">
    <citation type="journal article" date="2013" name="Genome Announc.">
        <title>Draft genome sequence of the grapevine dieback fungus Eutypa lata UCR-EL1.</title>
        <authorList>
            <person name="Blanco-Ulate B."/>
            <person name="Rolshausen P.E."/>
            <person name="Cantu D."/>
        </authorList>
    </citation>
    <scope>NUCLEOTIDE SEQUENCE [LARGE SCALE GENOMIC DNA]</scope>
    <source>
        <strain evidence="3">UCR-EL1</strain>
    </source>
</reference>
<keyword evidence="1" id="KW-0812">Transmembrane</keyword>
<dbReference type="Gene3D" id="3.40.50.300">
    <property type="entry name" value="P-loop containing nucleotide triphosphate hydrolases"/>
    <property type="match status" value="1"/>
</dbReference>
<keyword evidence="1" id="KW-0472">Membrane</keyword>
<name>M7SFR0_EUTLA</name>
<accession>M7SFR0</accession>
<proteinExistence type="predicted"/>